<comment type="caution">
    <text evidence="2">The sequence shown here is derived from an EMBL/GenBank/DDBJ whole genome shotgun (WGS) entry which is preliminary data.</text>
</comment>
<feature type="chain" id="PRO_5046506370" description="Lipoprotein" evidence="1">
    <location>
        <begin position="21"/>
        <end position="136"/>
    </location>
</feature>
<keyword evidence="3" id="KW-1185">Reference proteome</keyword>
<sequence>MQLRLFLASLILLASGCASTPGNGVGDGLENTARLDGFWCDLTGTPATYYQRPQPANLIPAYPRNCFAGDTQVPTANACLMGDSVCYQLDTGAWCTAGIAPQCPAGSAPLTMDAPCPEDGRCRIYSEGLRCYSSGA</sequence>
<evidence type="ECO:0008006" key="4">
    <source>
        <dbReference type="Google" id="ProtNLM"/>
    </source>
</evidence>
<reference evidence="2" key="1">
    <citation type="thesis" date="2020" institute="Technische Universitat Dresden" country="Dresden, Germany">
        <title>The Agarolytic System of Microbulbifer elongatus PORT2, Isolated from Batu Karas, Pangandaran West Java Indonesia.</title>
        <authorList>
            <person name="Anggraeni S.R."/>
        </authorList>
    </citation>
    <scope>NUCLEOTIDE SEQUENCE</scope>
    <source>
        <strain evidence="2">PORT2</strain>
    </source>
</reference>
<protein>
    <recommendedName>
        <fullName evidence="4">Lipoprotein</fullName>
    </recommendedName>
</protein>
<name>A0ABT1NWK0_9GAMM</name>
<evidence type="ECO:0000313" key="2">
    <source>
        <dbReference type="EMBL" id="MCQ3828156.1"/>
    </source>
</evidence>
<evidence type="ECO:0000313" key="3">
    <source>
        <dbReference type="Proteomes" id="UP001205566"/>
    </source>
</evidence>
<proteinExistence type="predicted"/>
<dbReference type="RefSeq" id="WP_231759686.1">
    <property type="nucleotide sequence ID" value="NZ_CP088953.1"/>
</dbReference>
<accession>A0ABT1NWK0</accession>
<keyword evidence="1" id="KW-0732">Signal</keyword>
<dbReference type="EMBL" id="JACASI010000010">
    <property type="protein sequence ID" value="MCQ3828156.1"/>
    <property type="molecule type" value="Genomic_DNA"/>
</dbReference>
<organism evidence="2 3">
    <name type="scientific">Microbulbifer elongatus</name>
    <dbReference type="NCBI Taxonomy" id="86173"/>
    <lineage>
        <taxon>Bacteria</taxon>
        <taxon>Pseudomonadati</taxon>
        <taxon>Pseudomonadota</taxon>
        <taxon>Gammaproteobacteria</taxon>
        <taxon>Cellvibrionales</taxon>
        <taxon>Microbulbiferaceae</taxon>
        <taxon>Microbulbifer</taxon>
    </lineage>
</organism>
<gene>
    <name evidence="2" type="ORF">HXX02_01720</name>
</gene>
<dbReference type="PROSITE" id="PS51257">
    <property type="entry name" value="PROKAR_LIPOPROTEIN"/>
    <property type="match status" value="1"/>
</dbReference>
<evidence type="ECO:0000256" key="1">
    <source>
        <dbReference type="SAM" id="SignalP"/>
    </source>
</evidence>
<dbReference type="Proteomes" id="UP001205566">
    <property type="component" value="Unassembled WGS sequence"/>
</dbReference>
<feature type="signal peptide" evidence="1">
    <location>
        <begin position="1"/>
        <end position="20"/>
    </location>
</feature>